<evidence type="ECO:0000259" key="2">
    <source>
        <dbReference type="Pfam" id="PF01609"/>
    </source>
</evidence>
<comment type="caution">
    <text evidence="3">The sequence shown here is derived from an EMBL/GenBank/DDBJ whole genome shotgun (WGS) entry which is preliminary data.</text>
</comment>
<dbReference type="AlphaFoldDB" id="A0A133VK60"/>
<evidence type="ECO:0000313" key="3">
    <source>
        <dbReference type="EMBL" id="KXB06836.1"/>
    </source>
</evidence>
<feature type="domain" description="Transposase IS4-like" evidence="2">
    <location>
        <begin position="216"/>
        <end position="479"/>
    </location>
</feature>
<dbReference type="EMBL" id="LHYH01000023">
    <property type="protein sequence ID" value="KXB06836.1"/>
    <property type="molecule type" value="Genomic_DNA"/>
</dbReference>
<proteinExistence type="predicted"/>
<organism evidence="3 4">
    <name type="scientific">candidate division MSBL1 archaeon SCGC-AAA382K21</name>
    <dbReference type="NCBI Taxonomy" id="1698283"/>
    <lineage>
        <taxon>Archaea</taxon>
        <taxon>Methanobacteriati</taxon>
        <taxon>Methanobacteriota</taxon>
        <taxon>candidate division MSBL1</taxon>
    </lineage>
</organism>
<reference evidence="3 4" key="1">
    <citation type="journal article" date="2016" name="Sci. Rep.">
        <title>Metabolic traits of an uncultured archaeal lineage -MSBL1- from brine pools of the Red Sea.</title>
        <authorList>
            <person name="Mwirichia R."/>
            <person name="Alam I."/>
            <person name="Rashid M."/>
            <person name="Vinu M."/>
            <person name="Ba-Alawi W."/>
            <person name="Anthony Kamau A."/>
            <person name="Kamanda Ngugi D."/>
            <person name="Goker M."/>
            <person name="Klenk H.P."/>
            <person name="Bajic V."/>
            <person name="Stingl U."/>
        </authorList>
    </citation>
    <scope>NUCLEOTIDE SEQUENCE [LARGE SCALE GENOMIC DNA]</scope>
    <source>
        <strain evidence="3">SCGC-AAA382K21</strain>
    </source>
</reference>
<protein>
    <recommendedName>
        <fullName evidence="2">Transposase IS4-like domain-containing protein</fullName>
    </recommendedName>
</protein>
<feature type="coiled-coil region" evidence="1">
    <location>
        <begin position="331"/>
        <end position="365"/>
    </location>
</feature>
<keyword evidence="1" id="KW-0175">Coiled coil</keyword>
<dbReference type="InterPro" id="IPR002559">
    <property type="entry name" value="Transposase_11"/>
</dbReference>
<dbReference type="GO" id="GO:0004803">
    <property type="term" value="F:transposase activity"/>
    <property type="evidence" value="ECO:0007669"/>
    <property type="project" value="InterPro"/>
</dbReference>
<dbReference type="InterPro" id="IPR047654">
    <property type="entry name" value="IS1634_transpos"/>
</dbReference>
<evidence type="ECO:0000313" key="4">
    <source>
        <dbReference type="Proteomes" id="UP000070504"/>
    </source>
</evidence>
<name>A0A133VK60_9EURY</name>
<dbReference type="GO" id="GO:0006313">
    <property type="term" value="P:DNA transposition"/>
    <property type="evidence" value="ECO:0007669"/>
    <property type="project" value="InterPro"/>
</dbReference>
<dbReference type="Proteomes" id="UP000070504">
    <property type="component" value="Unassembled WGS sequence"/>
</dbReference>
<gene>
    <name evidence="3" type="ORF">AKJ54_01050</name>
</gene>
<dbReference type="PANTHER" id="PTHR34614">
    <property type="match status" value="1"/>
</dbReference>
<dbReference type="PANTHER" id="PTHR34614:SF2">
    <property type="entry name" value="TRANSPOSASE IS4-LIKE DOMAIN-CONTAINING PROTEIN"/>
    <property type="match status" value="1"/>
</dbReference>
<dbReference type="NCBIfam" id="NF033559">
    <property type="entry name" value="transpos_IS1634"/>
    <property type="match status" value="1"/>
</dbReference>
<keyword evidence="4" id="KW-1185">Reference proteome</keyword>
<sequence length="547" mass="64464">MHLKKTRVKKDGKVYEYAKIVQSVRREDGVSSEEVVKNLGRMKTEEDWEWAESVLEAMKREEEVPELRDLEVKKQFDYGGVLVAEELWEEYGIKGALMNSIEDRKPEFEFERIVLLLAVNRLYDPSSDLSAYRWINERIYPREDVEKQWIYRSLDLLAEEKGKIERNIFENLVESLDLSLDLVFYDLTSTYFEGEGPDLANFGYSRDHRGDREQIVLGVMMCGGVPIAHEVWKGNTVDKSTLEKTVEQLRERFDIEKMVFVADRGVMTMPNLEELEDVGYEYILSTKRRKDDLAEKLLEKEVPGDKRLRAEEVHREEVDDVTRRYVLCLDEKTREERLETLKEIRKEKEEELKDLKERFEKSRSGKGRGRPMTKKGAMKQAEKILGKNKRLFNVDINETIQWKLNREAWKYEKAIAGKFLLVTTSDLKPGKAMKAYKDLKDVEKAFNELKNFLKIRPIYHHTDKRVKGHVYICILALLLKRLIEKKTDKPFNKTMQELEKLKISKIEFRGKKILQRNQINNAQRRVFESLEVIEPPKVLNVETKNQG</sequence>
<dbReference type="GO" id="GO:0003677">
    <property type="term" value="F:DNA binding"/>
    <property type="evidence" value="ECO:0007669"/>
    <property type="project" value="InterPro"/>
</dbReference>
<dbReference type="Pfam" id="PF01609">
    <property type="entry name" value="DDE_Tnp_1"/>
    <property type="match status" value="1"/>
</dbReference>
<evidence type="ECO:0000256" key="1">
    <source>
        <dbReference type="SAM" id="Coils"/>
    </source>
</evidence>
<accession>A0A133VK60</accession>